<dbReference type="InterPro" id="IPR036964">
    <property type="entry name" value="RASGEF_cat_dom_sf"/>
</dbReference>
<dbReference type="PANTHER" id="PTHR23113">
    <property type="entry name" value="GUANINE NUCLEOTIDE EXCHANGE FACTOR"/>
    <property type="match status" value="1"/>
</dbReference>
<dbReference type="OrthoDB" id="26687at2759"/>
<evidence type="ECO:0000256" key="1">
    <source>
        <dbReference type="ARBA" id="ARBA00022658"/>
    </source>
</evidence>
<dbReference type="PROSITE" id="PS50212">
    <property type="entry name" value="RASGEF_NTER"/>
    <property type="match status" value="1"/>
</dbReference>
<feature type="region of interest" description="Disordered" evidence="3">
    <location>
        <begin position="79"/>
        <end position="141"/>
    </location>
</feature>
<dbReference type="GO" id="GO:0005085">
    <property type="term" value="F:guanyl-nucleotide exchange factor activity"/>
    <property type="evidence" value="ECO:0007669"/>
    <property type="project" value="UniProtKB-KW"/>
</dbReference>
<dbReference type="Gene3D" id="1.20.870.10">
    <property type="entry name" value="Son of sevenless (SoS) protein Chain: S domain 1"/>
    <property type="match status" value="1"/>
</dbReference>
<dbReference type="SUPFAM" id="SSF48366">
    <property type="entry name" value="Ras GEF"/>
    <property type="match status" value="1"/>
</dbReference>
<dbReference type="InterPro" id="IPR001895">
    <property type="entry name" value="RASGEF_cat_dom"/>
</dbReference>
<feature type="compositionally biased region" description="Basic residues" evidence="3">
    <location>
        <begin position="87"/>
        <end position="97"/>
    </location>
</feature>
<feature type="compositionally biased region" description="Polar residues" evidence="3">
    <location>
        <begin position="130"/>
        <end position="141"/>
    </location>
</feature>
<keyword evidence="7" id="KW-1185">Reference proteome</keyword>
<dbReference type="Gene3D" id="1.10.840.10">
    <property type="entry name" value="Ras guanine-nucleotide exchange factors catalytic domain"/>
    <property type="match status" value="1"/>
</dbReference>
<dbReference type="GO" id="GO:0007265">
    <property type="term" value="P:Ras protein signal transduction"/>
    <property type="evidence" value="ECO:0007669"/>
    <property type="project" value="TreeGrafter"/>
</dbReference>
<evidence type="ECO:0000256" key="2">
    <source>
        <dbReference type="PROSITE-ProRule" id="PRU00168"/>
    </source>
</evidence>
<dbReference type="PANTHER" id="PTHR23113:SF99">
    <property type="entry name" value="RASGEF DOMAIN-CONTAINING PROTEIN"/>
    <property type="match status" value="1"/>
</dbReference>
<proteinExistence type="predicted"/>
<dbReference type="SMART" id="SM00147">
    <property type="entry name" value="RasGEF"/>
    <property type="match status" value="1"/>
</dbReference>
<dbReference type="Pfam" id="PF00618">
    <property type="entry name" value="RasGEF_N"/>
    <property type="match status" value="1"/>
</dbReference>
<name>L8GSI8_ACACF</name>
<evidence type="ECO:0000313" key="6">
    <source>
        <dbReference type="EMBL" id="ELR15076.1"/>
    </source>
</evidence>
<dbReference type="STRING" id="1257118.L8GSI8"/>
<dbReference type="KEGG" id="acan:ACA1_215070"/>
<dbReference type="GO" id="GO:0005886">
    <property type="term" value="C:plasma membrane"/>
    <property type="evidence" value="ECO:0007669"/>
    <property type="project" value="TreeGrafter"/>
</dbReference>
<evidence type="ECO:0000313" key="7">
    <source>
        <dbReference type="Proteomes" id="UP000011083"/>
    </source>
</evidence>
<dbReference type="InterPro" id="IPR008937">
    <property type="entry name" value="Ras-like_GEF"/>
</dbReference>
<evidence type="ECO:0000259" key="5">
    <source>
        <dbReference type="PROSITE" id="PS50212"/>
    </source>
</evidence>
<reference evidence="6 7" key="1">
    <citation type="journal article" date="2013" name="Genome Biol.">
        <title>Genome of Acanthamoeba castellanii highlights extensive lateral gene transfer and early evolution of tyrosine kinase signaling.</title>
        <authorList>
            <person name="Clarke M."/>
            <person name="Lohan A.J."/>
            <person name="Liu B."/>
            <person name="Lagkouvardos I."/>
            <person name="Roy S."/>
            <person name="Zafar N."/>
            <person name="Bertelli C."/>
            <person name="Schilde C."/>
            <person name="Kianianmomeni A."/>
            <person name="Burglin T.R."/>
            <person name="Frech C."/>
            <person name="Turcotte B."/>
            <person name="Kopec K.O."/>
            <person name="Synnott J.M."/>
            <person name="Choo C."/>
            <person name="Paponov I."/>
            <person name="Finkler A."/>
            <person name="Soon Heng Tan C."/>
            <person name="Hutchins A.P."/>
            <person name="Weinmeier T."/>
            <person name="Rattei T."/>
            <person name="Chu J.S."/>
            <person name="Gimenez G."/>
            <person name="Irimia M."/>
            <person name="Rigden D.J."/>
            <person name="Fitzpatrick D.A."/>
            <person name="Lorenzo-Morales J."/>
            <person name="Bateman A."/>
            <person name="Chiu C.H."/>
            <person name="Tang P."/>
            <person name="Hegemann P."/>
            <person name="Fromm H."/>
            <person name="Raoult D."/>
            <person name="Greub G."/>
            <person name="Miranda-Saavedra D."/>
            <person name="Chen N."/>
            <person name="Nash P."/>
            <person name="Ginger M.L."/>
            <person name="Horn M."/>
            <person name="Schaap P."/>
            <person name="Caler L."/>
            <person name="Loftus B."/>
        </authorList>
    </citation>
    <scope>NUCLEOTIDE SEQUENCE [LARGE SCALE GENOMIC DNA]</scope>
    <source>
        <strain evidence="6 7">Neff</strain>
    </source>
</reference>
<dbReference type="RefSeq" id="XP_004337089.1">
    <property type="nucleotide sequence ID" value="XM_004337041.1"/>
</dbReference>
<dbReference type="EMBL" id="KB008036">
    <property type="protein sequence ID" value="ELR15076.1"/>
    <property type="molecule type" value="Genomic_DNA"/>
</dbReference>
<dbReference type="Pfam" id="PF00617">
    <property type="entry name" value="RasGEF"/>
    <property type="match status" value="1"/>
</dbReference>
<dbReference type="InterPro" id="IPR000651">
    <property type="entry name" value="Ras-like_Gua-exchang_fac_N"/>
</dbReference>
<dbReference type="VEuPathDB" id="AmoebaDB:ACA1_215070"/>
<evidence type="ECO:0000256" key="3">
    <source>
        <dbReference type="SAM" id="MobiDB-lite"/>
    </source>
</evidence>
<evidence type="ECO:0000259" key="4">
    <source>
        <dbReference type="PROSITE" id="PS50009"/>
    </source>
</evidence>
<dbReference type="PROSITE" id="PS50009">
    <property type="entry name" value="RASGEF_CAT"/>
    <property type="match status" value="1"/>
</dbReference>
<dbReference type="AlphaFoldDB" id="L8GSI8"/>
<dbReference type="InterPro" id="IPR023578">
    <property type="entry name" value="Ras_GEF_dom_sf"/>
</dbReference>
<accession>L8GSI8</accession>
<feature type="domain" description="Ras-GEF" evidence="4">
    <location>
        <begin position="354"/>
        <end position="585"/>
    </location>
</feature>
<gene>
    <name evidence="6" type="ORF">ACA1_215070</name>
</gene>
<organism evidence="6 7">
    <name type="scientific">Acanthamoeba castellanii (strain ATCC 30010 / Neff)</name>
    <dbReference type="NCBI Taxonomy" id="1257118"/>
    <lineage>
        <taxon>Eukaryota</taxon>
        <taxon>Amoebozoa</taxon>
        <taxon>Discosea</taxon>
        <taxon>Longamoebia</taxon>
        <taxon>Centramoebida</taxon>
        <taxon>Acanthamoebidae</taxon>
        <taxon>Acanthamoeba</taxon>
    </lineage>
</organism>
<protein>
    <submittedName>
        <fullName evidence="6">RasGEF domain containing protein</fullName>
    </submittedName>
</protein>
<dbReference type="GeneID" id="14915720"/>
<feature type="compositionally biased region" description="Acidic residues" evidence="3">
    <location>
        <begin position="102"/>
        <end position="129"/>
    </location>
</feature>
<keyword evidence="1 2" id="KW-0344">Guanine-nucleotide releasing factor</keyword>
<feature type="compositionally biased region" description="Acidic residues" evidence="3">
    <location>
        <begin position="318"/>
        <end position="336"/>
    </location>
</feature>
<sequence>MVNRTWHTVAADNALWKALALSNGWRLPDDVSTATRDIVAKLNRAKAMPGTGSGAWKAWFISALVERVLDGKTERELVAAEDDHHQQTKKKKKKRVNRGFEDTNDAGGEEAEAADDDDEEEEDEEEEDATSYSNNSKVQMASRQVVVSRPIGLDDEPAAEELQGGTVWGILNFLLTEDMPNSDKAIAAFLTTHTLFTESGHVLDLAINFFEGSAHAQASDTFQRLWNKYKGQFTQARVLQMLEKWLAKYPGAFVRRSPFASPANKAAASPAPAAMRKTLDAFLERATAKAASQFEQALARLRDRLGALTATAAAAQCEEPDEGLDDDNSTPEDFEGSDDELLKEYQALDLLKIKTEVLARQLTLIDYELLQGLTHEELLEQRWKRQAKFCPNVRRFVNHFNYISAVVTTSIVLQITDKARAKFIKKWVEVADKCLQLNNISCALDIVSGIGSSPIFRLRKTWSRVSKSLVKRLEGLQAELTRSHSYKRLRDRLFTATPPCVPYLGMYLVDLAFISDGNPHLVQVDWPDHEAGVPCWPYHYMTANAINHGHPYPFTKDEELCRKLLSLKHLSAERRYQLSLLREPREPGRSAPTPSFESC</sequence>
<feature type="region of interest" description="Disordered" evidence="3">
    <location>
        <begin position="316"/>
        <end position="336"/>
    </location>
</feature>
<feature type="domain" description="N-terminal Ras-GEF" evidence="5">
    <location>
        <begin position="158"/>
        <end position="306"/>
    </location>
</feature>
<dbReference type="Proteomes" id="UP000011083">
    <property type="component" value="Unassembled WGS sequence"/>
</dbReference>